<reference evidence="3 4" key="1">
    <citation type="submission" date="2020-08" db="EMBL/GenBank/DDBJ databases">
        <title>Genomic Encyclopedia of Type Strains, Phase IV (KMG-IV): sequencing the most valuable type-strain genomes for metagenomic binning, comparative biology and taxonomic classification.</title>
        <authorList>
            <person name="Goeker M."/>
        </authorList>
    </citation>
    <scope>NUCLEOTIDE SEQUENCE [LARGE SCALE GENOMIC DNA]</scope>
    <source>
        <strain evidence="3 4">DSM 45615</strain>
    </source>
</reference>
<accession>A0A840NT63</accession>
<dbReference type="Pfam" id="PF01969">
    <property type="entry name" value="Ni_insertion"/>
    <property type="match status" value="1"/>
</dbReference>
<evidence type="ECO:0000256" key="2">
    <source>
        <dbReference type="HAMAP-Rule" id="MF_01074"/>
    </source>
</evidence>
<dbReference type="InterPro" id="IPR002822">
    <property type="entry name" value="Ni_insertion"/>
</dbReference>
<evidence type="ECO:0000313" key="3">
    <source>
        <dbReference type="EMBL" id="MBB5131894.1"/>
    </source>
</evidence>
<dbReference type="NCBIfam" id="TIGR00299">
    <property type="entry name" value="nickel pincer cofactor biosynthesis protein LarC"/>
    <property type="match status" value="1"/>
</dbReference>
<name>A0A840NT63_9ACTN</name>
<dbReference type="GO" id="GO:0051604">
    <property type="term" value="P:protein maturation"/>
    <property type="evidence" value="ECO:0007669"/>
    <property type="project" value="UniProtKB-UniRule"/>
</dbReference>
<comment type="caution">
    <text evidence="3">The sequence shown here is derived from an EMBL/GenBank/DDBJ whole genome shotgun (WGS) entry which is preliminary data.</text>
</comment>
<dbReference type="AlphaFoldDB" id="A0A840NT63"/>
<evidence type="ECO:0000313" key="4">
    <source>
        <dbReference type="Proteomes" id="UP000578449"/>
    </source>
</evidence>
<dbReference type="RefSeq" id="WP_185048709.1">
    <property type="nucleotide sequence ID" value="NZ_BAABIX010000028.1"/>
</dbReference>
<keyword evidence="4" id="KW-1185">Reference proteome</keyword>
<dbReference type="Gene3D" id="3.30.70.1380">
    <property type="entry name" value="Transcriptional regulatory protein pf0864 domain like"/>
    <property type="match status" value="1"/>
</dbReference>
<dbReference type="EC" id="4.99.1.12" evidence="2"/>
<organism evidence="3 4">
    <name type="scientific">Thermocatellispora tengchongensis</name>
    <dbReference type="NCBI Taxonomy" id="1073253"/>
    <lineage>
        <taxon>Bacteria</taxon>
        <taxon>Bacillati</taxon>
        <taxon>Actinomycetota</taxon>
        <taxon>Actinomycetes</taxon>
        <taxon>Streptosporangiales</taxon>
        <taxon>Streptosporangiaceae</taxon>
        <taxon>Thermocatellispora</taxon>
    </lineage>
</organism>
<keyword evidence="1 2" id="KW-0533">Nickel</keyword>
<proteinExistence type="inferred from homology"/>
<keyword evidence="2" id="KW-0456">Lyase</keyword>
<dbReference type="EMBL" id="JACHGN010000003">
    <property type="protein sequence ID" value="MBB5131894.1"/>
    <property type="molecule type" value="Genomic_DNA"/>
</dbReference>
<dbReference type="PANTHER" id="PTHR36566:SF1">
    <property type="entry name" value="PYRIDINIUM-3,5-BISTHIOCARBOXYLIC ACID MONONUCLEOTIDE NICKEL INSERTION PROTEIN"/>
    <property type="match status" value="1"/>
</dbReference>
<dbReference type="PANTHER" id="PTHR36566">
    <property type="entry name" value="NICKEL INSERTION PROTEIN-RELATED"/>
    <property type="match status" value="1"/>
</dbReference>
<dbReference type="GO" id="GO:0016829">
    <property type="term" value="F:lyase activity"/>
    <property type="evidence" value="ECO:0007669"/>
    <property type="project" value="UniProtKB-UniRule"/>
</dbReference>
<dbReference type="GO" id="GO:0016151">
    <property type="term" value="F:nickel cation binding"/>
    <property type="evidence" value="ECO:0007669"/>
    <property type="project" value="UniProtKB-UniRule"/>
</dbReference>
<sequence length="391" mass="39977">MICWITPFTGLAGDMLLGALIGAGAPLDAVRASVAATGLTGWELTAEPVVTHGLAATRAVVRVSDTATARSAAEVIALAARAEPAPVAAVATAALRAIAETEGRLHGEDPARVHLHELGGHDAVVDIVGVAAALHALGATAVHCAPLPLGTGSVRTRHGLLPVPAPATAALLARAGATVAGSDLAGETVTPTGAALLLALEARYDPPPEMTLTATGYGTGTRVLPDRPNVVAVTLGREPDGPAAETLHLLETNLDDVTGELLGHVIARALAQGALDAWVTPATMKKGRPAAVLHVLCRPEAETAVRDLVLAETGALGVRRTTVRRTALPRHTTEVDLDGHRVRVKHGPYAAKPEHDDLVAAATALGIPLREAAERARRLASPQPHQDGSPP</sequence>
<comment type="similarity">
    <text evidence="2">Belongs to the LarC family.</text>
</comment>
<gene>
    <name evidence="2" type="primary">larC</name>
    <name evidence="3" type="ORF">HNP84_001607</name>
</gene>
<protein>
    <recommendedName>
        <fullName evidence="2">Pyridinium-3,5-bisthiocarboxylic acid mononucleotide nickel insertion protein</fullName>
        <shortName evidence="2">P2TMN nickel insertion protein</shortName>
        <ecNumber evidence="2">4.99.1.12</ecNumber>
    </recommendedName>
    <alternativeName>
        <fullName evidence="2">Nickel-pincer cofactor biosynthesis protein LarC</fullName>
    </alternativeName>
</protein>
<comment type="catalytic activity">
    <reaction evidence="2">
        <text>Ni(II)-pyridinium-3,5-bisthiocarboxylate mononucleotide = pyridinium-3,5-bisthiocarboxylate mononucleotide + Ni(2+)</text>
        <dbReference type="Rhea" id="RHEA:54784"/>
        <dbReference type="ChEBI" id="CHEBI:49786"/>
        <dbReference type="ChEBI" id="CHEBI:137372"/>
        <dbReference type="ChEBI" id="CHEBI:137373"/>
        <dbReference type="EC" id="4.99.1.12"/>
    </reaction>
</comment>
<comment type="function">
    <text evidence="2">Involved in the biosynthesis of a nickel-pincer cofactor ((SCS)Ni(II) pincer complex). Binds Ni(2+), and functions in nickel delivery to pyridinium-3,5-bisthiocarboxylic acid mononucleotide (P2TMN), to form the mature cofactor. Is thus probably required for the activation of nickel-pincer cofactor-dependent enzymes.</text>
</comment>
<dbReference type="HAMAP" id="MF_01074">
    <property type="entry name" value="LarC"/>
    <property type="match status" value="1"/>
</dbReference>
<dbReference type="Proteomes" id="UP000578449">
    <property type="component" value="Unassembled WGS sequence"/>
</dbReference>
<evidence type="ECO:0000256" key="1">
    <source>
        <dbReference type="ARBA" id="ARBA00022596"/>
    </source>
</evidence>